<feature type="transmembrane region" description="Helical" evidence="8">
    <location>
        <begin position="119"/>
        <end position="139"/>
    </location>
</feature>
<organism evidence="10 11">
    <name type="scientific">Rhizobium terricola</name>
    <dbReference type="NCBI Taxonomy" id="2728849"/>
    <lineage>
        <taxon>Bacteria</taxon>
        <taxon>Pseudomonadati</taxon>
        <taxon>Pseudomonadota</taxon>
        <taxon>Alphaproteobacteria</taxon>
        <taxon>Hyphomicrobiales</taxon>
        <taxon>Rhizobiaceae</taxon>
        <taxon>Rhizobium/Agrobacterium group</taxon>
        <taxon>Rhizobium</taxon>
    </lineage>
</organism>
<dbReference type="GO" id="GO:0043190">
    <property type="term" value="C:ATP-binding cassette (ABC) transporter complex"/>
    <property type="evidence" value="ECO:0007669"/>
    <property type="project" value="InterPro"/>
</dbReference>
<keyword evidence="7 8" id="KW-0472">Membrane</keyword>
<evidence type="ECO:0000256" key="7">
    <source>
        <dbReference type="ARBA" id="ARBA00023136"/>
    </source>
</evidence>
<feature type="transmembrane region" description="Helical" evidence="8">
    <location>
        <begin position="279"/>
        <end position="306"/>
    </location>
</feature>
<reference evidence="10 11" key="1">
    <citation type="submission" date="2020-04" db="EMBL/GenBank/DDBJ databases">
        <title>Rhizobium sp. S-51 isolated from soil.</title>
        <authorList>
            <person name="Dahal R.H."/>
        </authorList>
    </citation>
    <scope>NUCLEOTIDE SEQUENCE [LARGE SCALE GENOMIC DNA]</scope>
    <source>
        <strain evidence="10 11">S-51</strain>
    </source>
</reference>
<keyword evidence="4" id="KW-1003">Cell membrane</keyword>
<dbReference type="SUPFAM" id="SSF161098">
    <property type="entry name" value="MetI-like"/>
    <property type="match status" value="1"/>
</dbReference>
<evidence type="ECO:0000256" key="4">
    <source>
        <dbReference type="ARBA" id="ARBA00022475"/>
    </source>
</evidence>
<keyword evidence="11" id="KW-1185">Reference proteome</keyword>
<dbReference type="InterPro" id="IPR043429">
    <property type="entry name" value="ArtM/GltK/GlnP/TcyL/YhdX-like"/>
</dbReference>
<dbReference type="PROSITE" id="PS50928">
    <property type="entry name" value="ABC_TM1"/>
    <property type="match status" value="1"/>
</dbReference>
<proteinExistence type="inferred from homology"/>
<dbReference type="PANTHER" id="PTHR30614:SF41">
    <property type="entry name" value="INNER MEMBRANE AMINO-ACID ABC TRANSPORTER PERMEASE PROTEIN YHDY"/>
    <property type="match status" value="1"/>
</dbReference>
<evidence type="ECO:0000256" key="5">
    <source>
        <dbReference type="ARBA" id="ARBA00022692"/>
    </source>
</evidence>
<name>A0A7Y0B136_9HYPH</name>
<dbReference type="Gene3D" id="1.10.3720.10">
    <property type="entry name" value="MetI-like"/>
    <property type="match status" value="1"/>
</dbReference>
<feature type="transmembrane region" description="Helical" evidence="8">
    <location>
        <begin position="151"/>
        <end position="175"/>
    </location>
</feature>
<dbReference type="InterPro" id="IPR035906">
    <property type="entry name" value="MetI-like_sf"/>
</dbReference>
<feature type="transmembrane region" description="Helical" evidence="8">
    <location>
        <begin position="21"/>
        <end position="42"/>
    </location>
</feature>
<evidence type="ECO:0000313" key="11">
    <source>
        <dbReference type="Proteomes" id="UP000541470"/>
    </source>
</evidence>
<evidence type="ECO:0000256" key="3">
    <source>
        <dbReference type="ARBA" id="ARBA00022448"/>
    </source>
</evidence>
<protein>
    <submittedName>
        <fullName evidence="10">Amino acid ABC transporter permease</fullName>
    </submittedName>
</protein>
<dbReference type="Proteomes" id="UP000541470">
    <property type="component" value="Unassembled WGS sequence"/>
</dbReference>
<feature type="domain" description="ABC transmembrane type-1" evidence="9">
    <location>
        <begin position="151"/>
        <end position="341"/>
    </location>
</feature>
<evidence type="ECO:0000256" key="1">
    <source>
        <dbReference type="ARBA" id="ARBA00004429"/>
    </source>
</evidence>
<keyword evidence="6 8" id="KW-1133">Transmembrane helix</keyword>
<feature type="transmembrane region" description="Helical" evidence="8">
    <location>
        <begin position="93"/>
        <end position="112"/>
    </location>
</feature>
<dbReference type="InterPro" id="IPR000515">
    <property type="entry name" value="MetI-like"/>
</dbReference>
<comment type="similarity">
    <text evidence="2">Belongs to the binding-protein-dependent transport system permease family. HisMQ subfamily.</text>
</comment>
<feature type="transmembrane region" description="Helical" evidence="8">
    <location>
        <begin position="226"/>
        <end position="246"/>
    </location>
</feature>
<evidence type="ECO:0000313" key="10">
    <source>
        <dbReference type="EMBL" id="NML77063.1"/>
    </source>
</evidence>
<evidence type="ECO:0000256" key="8">
    <source>
        <dbReference type="RuleBase" id="RU363032"/>
    </source>
</evidence>
<dbReference type="PANTHER" id="PTHR30614">
    <property type="entry name" value="MEMBRANE COMPONENT OF AMINO ACID ABC TRANSPORTER"/>
    <property type="match status" value="1"/>
</dbReference>
<accession>A0A7Y0B136</accession>
<dbReference type="Pfam" id="PF00528">
    <property type="entry name" value="BPD_transp_1"/>
    <property type="match status" value="1"/>
</dbReference>
<sequence>MTFVSLSLPLRPRTARKRLKPLFSSPVNGAITVVLFFLILWIGRPVLHWAVLDAVWTGTAQDCAASDAGACWAFVAEKLRFILFAFFPQNLQWRPAVATVAVLVLLACSAMPRFWSRRLIAVWIAALTAACLLVSGVIAPPIVSTNHWGGLPITVFVSIMGLGFAFPLAVLLALARRSRMRILRLLAVTYIEVLRAVPMIVVLYVAMLIVPMALPAGALVDKLLRAQIGITLFASAYLAEIIRAGLQALPAGQSDAACALGLTYWQTARLIILPQALRAVIPAIVNLSVGILLNTSLLAVIGIYDLLNAAKSSATDPQWLGFYTEAYVIVAAIYFAFSFCASRYSLWLERHLRAGGHH</sequence>
<dbReference type="AlphaFoldDB" id="A0A7Y0B136"/>
<comment type="caution">
    <text evidence="10">The sequence shown here is derived from an EMBL/GenBank/DDBJ whole genome shotgun (WGS) entry which is preliminary data.</text>
</comment>
<dbReference type="RefSeq" id="WP_169595634.1">
    <property type="nucleotide sequence ID" value="NZ_JABBGK010000013.1"/>
</dbReference>
<dbReference type="EMBL" id="JABBGK010000013">
    <property type="protein sequence ID" value="NML77063.1"/>
    <property type="molecule type" value="Genomic_DNA"/>
</dbReference>
<evidence type="ECO:0000256" key="2">
    <source>
        <dbReference type="ARBA" id="ARBA00010072"/>
    </source>
</evidence>
<dbReference type="CDD" id="cd06261">
    <property type="entry name" value="TM_PBP2"/>
    <property type="match status" value="1"/>
</dbReference>
<dbReference type="NCBIfam" id="TIGR01726">
    <property type="entry name" value="HEQRo_perm_3TM"/>
    <property type="match status" value="1"/>
</dbReference>
<dbReference type="InterPro" id="IPR010065">
    <property type="entry name" value="AA_ABC_transptr_permease_3TM"/>
</dbReference>
<feature type="transmembrane region" description="Helical" evidence="8">
    <location>
        <begin position="196"/>
        <end position="214"/>
    </location>
</feature>
<dbReference type="GO" id="GO:0006865">
    <property type="term" value="P:amino acid transport"/>
    <property type="evidence" value="ECO:0007669"/>
    <property type="project" value="TreeGrafter"/>
</dbReference>
<dbReference type="GO" id="GO:0022857">
    <property type="term" value="F:transmembrane transporter activity"/>
    <property type="evidence" value="ECO:0007669"/>
    <property type="project" value="InterPro"/>
</dbReference>
<gene>
    <name evidence="10" type="ORF">HHL25_23260</name>
</gene>
<comment type="subcellular location">
    <subcellularLocation>
        <location evidence="1">Cell inner membrane</location>
        <topology evidence="1">Multi-pass membrane protein</topology>
    </subcellularLocation>
    <subcellularLocation>
        <location evidence="8">Cell membrane</location>
        <topology evidence="8">Multi-pass membrane protein</topology>
    </subcellularLocation>
</comment>
<evidence type="ECO:0000259" key="9">
    <source>
        <dbReference type="PROSITE" id="PS50928"/>
    </source>
</evidence>
<keyword evidence="3 8" id="KW-0813">Transport</keyword>
<evidence type="ECO:0000256" key="6">
    <source>
        <dbReference type="ARBA" id="ARBA00022989"/>
    </source>
</evidence>
<feature type="transmembrane region" description="Helical" evidence="8">
    <location>
        <begin position="326"/>
        <end position="346"/>
    </location>
</feature>
<keyword evidence="5 8" id="KW-0812">Transmembrane</keyword>